<dbReference type="SUPFAM" id="SSF52777">
    <property type="entry name" value="CoA-dependent acyltransferases"/>
    <property type="match status" value="4"/>
</dbReference>
<proteinExistence type="predicted"/>
<dbReference type="InterPro" id="IPR010060">
    <property type="entry name" value="NRPS_synth"/>
</dbReference>
<dbReference type="Pfam" id="PF00550">
    <property type="entry name" value="PP-binding"/>
    <property type="match status" value="1"/>
</dbReference>
<dbReference type="InterPro" id="IPR036736">
    <property type="entry name" value="ACP-like_sf"/>
</dbReference>
<dbReference type="FunFam" id="1.10.1200.10:FF:000005">
    <property type="entry name" value="Nonribosomal peptide synthetase 1"/>
    <property type="match status" value="1"/>
</dbReference>
<dbReference type="InterPro" id="IPR000873">
    <property type="entry name" value="AMP-dep_synth/lig_dom"/>
</dbReference>
<dbReference type="InterPro" id="IPR001031">
    <property type="entry name" value="Thioesterase"/>
</dbReference>
<feature type="region of interest" description="Disordered" evidence="4">
    <location>
        <begin position="2003"/>
        <end position="2022"/>
    </location>
</feature>
<dbReference type="Gene3D" id="3.40.50.12780">
    <property type="entry name" value="N-terminal domain of ligase-like"/>
    <property type="match status" value="1"/>
</dbReference>
<dbReference type="CDD" id="cd19534">
    <property type="entry name" value="E_NRPS"/>
    <property type="match status" value="1"/>
</dbReference>
<feature type="compositionally biased region" description="Polar residues" evidence="4">
    <location>
        <begin position="1294"/>
        <end position="1338"/>
    </location>
</feature>
<evidence type="ECO:0000256" key="1">
    <source>
        <dbReference type="ARBA" id="ARBA00001957"/>
    </source>
</evidence>
<dbReference type="InterPro" id="IPR001242">
    <property type="entry name" value="Condensation_dom"/>
</dbReference>
<keyword evidence="3" id="KW-0597">Phosphoprotein</keyword>
<feature type="compositionally biased region" description="Low complexity" evidence="4">
    <location>
        <begin position="9"/>
        <end position="24"/>
    </location>
</feature>
<evidence type="ECO:0000256" key="3">
    <source>
        <dbReference type="ARBA" id="ARBA00022553"/>
    </source>
</evidence>
<feature type="region of interest" description="Disordered" evidence="4">
    <location>
        <begin position="1"/>
        <end position="24"/>
    </location>
</feature>
<organism evidence="6 7">
    <name type="scientific">Paraburkholderia graminis</name>
    <dbReference type="NCBI Taxonomy" id="60548"/>
    <lineage>
        <taxon>Bacteria</taxon>
        <taxon>Pseudomonadati</taxon>
        <taxon>Pseudomonadota</taxon>
        <taxon>Betaproteobacteria</taxon>
        <taxon>Burkholderiales</taxon>
        <taxon>Burkholderiaceae</taxon>
        <taxon>Paraburkholderia</taxon>
    </lineage>
</organism>
<dbReference type="InterPro" id="IPR020802">
    <property type="entry name" value="TesA-like"/>
</dbReference>
<dbReference type="Gene3D" id="3.30.300.30">
    <property type="match status" value="1"/>
</dbReference>
<evidence type="ECO:0000256" key="4">
    <source>
        <dbReference type="SAM" id="MobiDB-lite"/>
    </source>
</evidence>
<feature type="compositionally biased region" description="Polar residues" evidence="4">
    <location>
        <begin position="2003"/>
        <end position="2012"/>
    </location>
</feature>
<dbReference type="Gene3D" id="1.10.1200.10">
    <property type="entry name" value="ACP-like"/>
    <property type="match status" value="1"/>
</dbReference>
<feature type="compositionally biased region" description="Pro residues" evidence="4">
    <location>
        <begin position="1706"/>
        <end position="1716"/>
    </location>
</feature>
<dbReference type="SUPFAM" id="SSF56801">
    <property type="entry name" value="Acetyl-CoA synthetase-like"/>
    <property type="match status" value="1"/>
</dbReference>
<dbReference type="PROSITE" id="PS00455">
    <property type="entry name" value="AMP_BINDING"/>
    <property type="match status" value="1"/>
</dbReference>
<dbReference type="InterPro" id="IPR023213">
    <property type="entry name" value="CAT-like_dom_sf"/>
</dbReference>
<dbReference type="Pfam" id="PF00501">
    <property type="entry name" value="AMP-binding"/>
    <property type="match status" value="1"/>
</dbReference>
<name>A0ABD5CQC4_9BURK</name>
<reference evidence="6 7" key="1">
    <citation type="submission" date="2023-08" db="EMBL/GenBank/DDBJ databases">
        <title>Genome sequencing of plant associated microbes to promote plant fitness in Sorghum bicolor and Oryza sativa.</title>
        <authorList>
            <person name="Coleman-Derr D."/>
        </authorList>
    </citation>
    <scope>NUCLEOTIDE SEQUENCE [LARGE SCALE GENOMIC DNA]</scope>
    <source>
        <strain evidence="6 7">SLBN-33</strain>
    </source>
</reference>
<dbReference type="EMBL" id="JAVIZN010000002">
    <property type="protein sequence ID" value="MDR6207276.1"/>
    <property type="molecule type" value="Genomic_DNA"/>
</dbReference>
<dbReference type="CDD" id="cd19531">
    <property type="entry name" value="LCL_NRPS-like"/>
    <property type="match status" value="1"/>
</dbReference>
<dbReference type="GO" id="GO:0044550">
    <property type="term" value="P:secondary metabolite biosynthetic process"/>
    <property type="evidence" value="ECO:0007669"/>
    <property type="project" value="UniProtKB-ARBA"/>
</dbReference>
<dbReference type="InterPro" id="IPR029058">
    <property type="entry name" value="AB_hydrolase_fold"/>
</dbReference>
<dbReference type="InterPro" id="IPR045851">
    <property type="entry name" value="AMP-bd_C_sf"/>
</dbReference>
<dbReference type="InterPro" id="IPR010071">
    <property type="entry name" value="AA_adenyl_dom"/>
</dbReference>
<dbReference type="Pfam" id="PF00668">
    <property type="entry name" value="Condensation"/>
    <property type="match status" value="3"/>
</dbReference>
<feature type="region of interest" description="Disordered" evidence="4">
    <location>
        <begin position="687"/>
        <end position="707"/>
    </location>
</feature>
<dbReference type="PANTHER" id="PTHR45398">
    <property type="match status" value="1"/>
</dbReference>
<protein>
    <submittedName>
        <fullName evidence="6">Amino acid adenylation domain-containing protein/non-ribosomal peptide synthase protein (TIGR01720 family)</fullName>
    </submittedName>
</protein>
<dbReference type="InterPro" id="IPR020845">
    <property type="entry name" value="AMP-binding_CS"/>
</dbReference>
<evidence type="ECO:0000313" key="7">
    <source>
        <dbReference type="Proteomes" id="UP001245184"/>
    </source>
</evidence>
<feature type="domain" description="Carrier" evidence="5">
    <location>
        <begin position="1141"/>
        <end position="1215"/>
    </location>
</feature>
<dbReference type="Gene3D" id="3.30.559.30">
    <property type="entry name" value="Nonribosomal peptide synthetase, condensation domain"/>
    <property type="match status" value="2"/>
</dbReference>
<dbReference type="SMART" id="SM00824">
    <property type="entry name" value="PKS_TE"/>
    <property type="match status" value="1"/>
</dbReference>
<dbReference type="NCBIfam" id="TIGR01733">
    <property type="entry name" value="AA-adenyl-dom"/>
    <property type="match status" value="1"/>
</dbReference>
<dbReference type="CDD" id="cd05930">
    <property type="entry name" value="A_NRPS"/>
    <property type="match status" value="1"/>
</dbReference>
<dbReference type="InterPro" id="IPR009081">
    <property type="entry name" value="PP-bd_ACP"/>
</dbReference>
<dbReference type="Pfam" id="PF00975">
    <property type="entry name" value="Thioesterase"/>
    <property type="match status" value="1"/>
</dbReference>
<accession>A0ABD5CQC4</accession>
<evidence type="ECO:0000256" key="2">
    <source>
        <dbReference type="ARBA" id="ARBA00022450"/>
    </source>
</evidence>
<gene>
    <name evidence="6" type="ORF">QF025_005996</name>
</gene>
<dbReference type="PROSITE" id="PS50075">
    <property type="entry name" value="CARRIER"/>
    <property type="match status" value="1"/>
</dbReference>
<dbReference type="PANTHER" id="PTHR45398:SF1">
    <property type="entry name" value="ENZYME, PUTATIVE (JCVI)-RELATED"/>
    <property type="match status" value="1"/>
</dbReference>
<evidence type="ECO:0000259" key="5">
    <source>
        <dbReference type="PROSITE" id="PS50075"/>
    </source>
</evidence>
<dbReference type="InterPro" id="IPR020806">
    <property type="entry name" value="PKS_PP-bd"/>
</dbReference>
<dbReference type="SUPFAM" id="SSF47336">
    <property type="entry name" value="ACP-like"/>
    <property type="match status" value="1"/>
</dbReference>
<dbReference type="Proteomes" id="UP001245184">
    <property type="component" value="Unassembled WGS sequence"/>
</dbReference>
<feature type="compositionally biased region" description="Low complexity" evidence="4">
    <location>
        <begin position="687"/>
        <end position="700"/>
    </location>
</feature>
<keyword evidence="2" id="KW-0596">Phosphopantetheine</keyword>
<comment type="caution">
    <text evidence="6">The sequence shown here is derived from an EMBL/GenBank/DDBJ whole genome shotgun (WGS) entry which is preliminary data.</text>
</comment>
<dbReference type="SMART" id="SM00823">
    <property type="entry name" value="PKS_PP"/>
    <property type="match status" value="1"/>
</dbReference>
<dbReference type="InterPro" id="IPR042099">
    <property type="entry name" value="ANL_N_sf"/>
</dbReference>
<dbReference type="NCBIfam" id="TIGR01720">
    <property type="entry name" value="NRPS-para261"/>
    <property type="match status" value="1"/>
</dbReference>
<dbReference type="SUPFAM" id="SSF53474">
    <property type="entry name" value="alpha/beta-Hydrolases"/>
    <property type="match status" value="1"/>
</dbReference>
<dbReference type="Gene3D" id="3.40.50.1820">
    <property type="entry name" value="alpha/beta hydrolase"/>
    <property type="match status" value="1"/>
</dbReference>
<dbReference type="InterPro" id="IPR006162">
    <property type="entry name" value="Ppantetheine_attach_site"/>
</dbReference>
<evidence type="ECO:0000313" key="6">
    <source>
        <dbReference type="EMBL" id="MDR6207276.1"/>
    </source>
</evidence>
<feature type="region of interest" description="Disordered" evidence="4">
    <location>
        <begin position="1294"/>
        <end position="1342"/>
    </location>
</feature>
<dbReference type="Gene3D" id="3.30.559.10">
    <property type="entry name" value="Chloramphenicol acetyltransferase-like domain"/>
    <property type="match status" value="2"/>
</dbReference>
<sequence length="2022" mass="218634">MLTTIRNEPAATVASTGSSAAASATVSEAPSQALAIARKYAALSPERRRRFREKAREQGIDPARLPIVPLSREVDDATKSADAEASSADASSSFSRAATYPLAPAQERLWFLWKLDPLNPAYNLSRALRLTGHLDVRALRRAFDALVARHGALRARFVETRGVAAQRIAADACYLWREHTLDDPAQLRDMLRAAAREPFDLEQGPLLRVDLIGIDAQCHALSIVVHHIVSDGWSQALFVRELAALYRAALDGQHDALTCALPPLDIHFGDVAAWQNEWEDGAFADDLAYWKQRLGAERPALELPLDRPRAAVRGVEGGRVRRDVGPALAERLRELARAQRTTLFTVLLGAYAALLYRYGGQPGLRIGVPSAGRQRSESEGLIGFFVNTLVIDVDVDGTMPCATLLSRLHERVLEAHAHHSIPFGRILDALRIDRELGRSPLFQVMFNLEQATSDASVAMPGLVVEPEAGGTDTARFDLVLNVVDDGRNLRLMFNYAADVFDVGTVERIASQYEAVLEQMVDDVRRRVGSLTLPLQHEGKPLKSYAFESLGMALAAQAKRTPQAIALRCEDESLTYAELDAWSAAIASRLIARGVGAERRVGLCVARGPALIAALLGIIRSGGAFVPLDPDYPAARLAQMIGDAGIVQVVADAASAARVGEVLAGCEVVEVGAMAVAAAAAEAHAKAKAQSQSQSNVASAAPRTGAARESLMGTETPQHFDAETMISTATEQESKPHIDVALHPDQLAYVLYTSGSTGRPKGVGVSHGALWTHLQDFLTTYGISSDDTVLHSSTINFDVALHETLPALLHGATVEMRGVQPWDLQSLSERLVKRQVTFARIPTALWQQWHRHAPPRAQLALRQVTVGGEALPGDALARWRDGPLADIRLDNLYGPTETTVAALCRRTVAADVHDVTVPIGHPYPGRTARVFDAFGDEAPVGGLGELCIGGPTVARGYLGRAGLTAERFVPDPHGAPGARMYRSGDLCRMRADGTVEFLGRLDQQVKLRGQRIEPGEIEAVLRQCEGVREAAVIVVGEGQTQRLAAYVAGEGGAVAPDVAATGVASTDAAQVGVAGAEIAKTTTTTSPTLDTARLLRELEHKLPAYMVPSSVTILARLPWMPNGKLDRAALPAPQTGARECVAPSNEIESVLLSIWSAVLGRDDLGVTDNFFEAGGDSIQSLQIIARAREAGWRLTPRQIFEHPTVSGLAQRAQRLDSPSAHEIDDGAALALTPIQRLFFERYPHGESHWNQAVLLKVNGRLVPEALERAVAALEARHDALRLRFVKEAGEWKQTVASGESADTLTGATHDSQPSQASQGSQVSLSSEEPRTTHVSQPATPTVRHEKLSSLADLATACTNIQSSLDIERGPLWRVGHFETQDETRLLIAIHHLSVDGVSWRVLLEELQTAYEQAERKEPIHLPVPSMPWRVWVRELHQYAESSERVAELAWWQTALDAPALRAGPLFPAIEPHPQPQKTLLKKLSPELTAALLREAPRVYRMRVDEVLLAALARAIGDAVSRDEVLVELEGHGREDVIDGAELSRTVGWFTSQYPLALPRGTDAADALLQVRERLAAVPLRGLGWGLLSCCADAASRSALRALPTPEIGFNYLGRFDQTFDDASRFGFAAETPGDAIAPRARLPDRALDINGWIAGDSLALNWGYAPQFVSDALAEKLLASFESSLVALVEHLRTATSQQQPQQPQQPQAPKPRPPVPDSVETLAQRDTIAASWTARAVYEASLPAPPADALAAWFARRRPQDANSRAQAARSPAVPLNALGAPATLFCLHPGYGMVGEYRTLAQALNGRVSLIAIQAPAVRGEPWQGDTFEALAAHYADSIEALQPHGDYALLGWSFGGRLAIAIAEHFERRGMRVSFVGIVDTATHREEGAGFATTVKEDEGEDSAPAAALTLLDNAGPSLLGDALAADALHADLMSRHVLPRIACDLHVWRALRIADPRRRMAWADRTRGRLHEFDVDASHSSIVHHPILAAQLEQWFAPSAPQSEATARTQPDPVADLHR</sequence>
<feature type="region of interest" description="Disordered" evidence="4">
    <location>
        <begin position="1694"/>
        <end position="1719"/>
    </location>
</feature>
<dbReference type="PROSITE" id="PS00012">
    <property type="entry name" value="PHOSPHOPANTETHEINE"/>
    <property type="match status" value="1"/>
</dbReference>
<dbReference type="RefSeq" id="WP_051153979.1">
    <property type="nucleotide sequence ID" value="NZ_ATXV01000007.1"/>
</dbReference>
<comment type="cofactor">
    <cofactor evidence="1">
        <name>pantetheine 4'-phosphate</name>
        <dbReference type="ChEBI" id="CHEBI:47942"/>
    </cofactor>
</comment>